<name>A0ABT4L9E1_9SPHI</name>
<accession>A0ABT4L9E1</accession>
<feature type="domain" description="Glycoside hydrolase family 19 catalytic" evidence="3">
    <location>
        <begin position="117"/>
        <end position="296"/>
    </location>
</feature>
<sequence length="313" mass="35745">MKFKYFNFIALSLLIVVLLSGFHNEKRVITRSIISEKEFNLCFPLRNKFYSYAAFTSAVNEMAAVKIKIEKRGDWIYKINRTNKNTGKITVVRQDKDWDENWAKQKPYQSAEIDYADFCTSKKEFSAIFAHMAHETRNGTNNKYNDGLMLIQELVTDSAYISQNVIYPAVNGKKYYGRGPLQLSYNGNYGFASDCIFGDKNILLNNPDLVSLNAKIAFETAIYFWMTPQSLKPSAHDVITGKWKPTAAENQKGYKPGFGMTINIINGKLECNKGENIPAMKDRIGFYQHFLKLFKTNDINGMCSCAQMTPFSD</sequence>
<reference evidence="4" key="1">
    <citation type="submission" date="2022-12" db="EMBL/GenBank/DDBJ databases">
        <title>Genome sequence of HCMS5-2.</title>
        <authorList>
            <person name="Woo H."/>
        </authorList>
    </citation>
    <scope>NUCLEOTIDE SEQUENCE</scope>
    <source>
        <strain evidence="4">HCMS5-2</strain>
    </source>
</reference>
<dbReference type="PANTHER" id="PTHR22595">
    <property type="entry name" value="CHITINASE-RELATED"/>
    <property type="match status" value="1"/>
</dbReference>
<dbReference type="RefSeq" id="WP_269427591.1">
    <property type="nucleotide sequence ID" value="NZ_JAPWGM010000003.1"/>
</dbReference>
<evidence type="ECO:0000256" key="2">
    <source>
        <dbReference type="ARBA" id="ARBA00023157"/>
    </source>
</evidence>
<dbReference type="EMBL" id="JAPWGM010000003">
    <property type="protein sequence ID" value="MCZ4244523.1"/>
    <property type="molecule type" value="Genomic_DNA"/>
</dbReference>
<evidence type="ECO:0000313" key="4">
    <source>
        <dbReference type="EMBL" id="MCZ4244523.1"/>
    </source>
</evidence>
<dbReference type="InterPro" id="IPR023346">
    <property type="entry name" value="Lysozyme-like_dom_sf"/>
</dbReference>
<dbReference type="SUPFAM" id="SSF53955">
    <property type="entry name" value="Lysozyme-like"/>
    <property type="match status" value="1"/>
</dbReference>
<proteinExistence type="predicted"/>
<comment type="caution">
    <text evidence="4">The sequence shown here is derived from an EMBL/GenBank/DDBJ whole genome shotgun (WGS) entry which is preliminary data.</text>
</comment>
<dbReference type="CDD" id="cd00325">
    <property type="entry name" value="chitinase_GH19"/>
    <property type="match status" value="1"/>
</dbReference>
<dbReference type="InterPro" id="IPR000726">
    <property type="entry name" value="Glyco_hydro_19_cat"/>
</dbReference>
<dbReference type="PANTHER" id="PTHR22595:SF79">
    <property type="entry name" value="CHITINASE 12"/>
    <property type="match status" value="1"/>
</dbReference>
<dbReference type="PIRSF" id="PIRSF001060">
    <property type="entry name" value="Endochitinase"/>
    <property type="match status" value="1"/>
</dbReference>
<keyword evidence="5" id="KW-1185">Reference proteome</keyword>
<dbReference type="Proteomes" id="UP001144347">
    <property type="component" value="Unassembled WGS sequence"/>
</dbReference>
<protein>
    <submittedName>
        <fullName evidence="4">Chitinase</fullName>
    </submittedName>
</protein>
<evidence type="ECO:0000313" key="5">
    <source>
        <dbReference type="Proteomes" id="UP001144347"/>
    </source>
</evidence>
<keyword evidence="1" id="KW-0611">Plant defense</keyword>
<organism evidence="4 5">
    <name type="scientific">Pedobacter punctiformis</name>
    <dbReference type="NCBI Taxonomy" id="3004097"/>
    <lineage>
        <taxon>Bacteria</taxon>
        <taxon>Pseudomonadati</taxon>
        <taxon>Bacteroidota</taxon>
        <taxon>Sphingobacteriia</taxon>
        <taxon>Sphingobacteriales</taxon>
        <taxon>Sphingobacteriaceae</taxon>
        <taxon>Pedobacter</taxon>
    </lineage>
</organism>
<dbReference type="Pfam" id="PF00182">
    <property type="entry name" value="Glyco_hydro_19"/>
    <property type="match status" value="1"/>
</dbReference>
<dbReference type="Gene3D" id="1.10.530.10">
    <property type="match status" value="1"/>
</dbReference>
<dbReference type="Gene3D" id="3.30.20.10">
    <property type="entry name" value="Endochitinase, domain 2"/>
    <property type="match status" value="1"/>
</dbReference>
<gene>
    <name evidence="4" type="ORF">O0955_10955</name>
</gene>
<evidence type="ECO:0000259" key="3">
    <source>
        <dbReference type="Pfam" id="PF00182"/>
    </source>
</evidence>
<evidence type="ECO:0000256" key="1">
    <source>
        <dbReference type="ARBA" id="ARBA00022821"/>
    </source>
</evidence>
<dbReference type="InterPro" id="IPR016283">
    <property type="entry name" value="Glyco_hydro_19"/>
</dbReference>
<keyword evidence="2" id="KW-1015">Disulfide bond</keyword>